<dbReference type="KEGG" id="tsp:Tsp_13939"/>
<dbReference type="InParanoid" id="E5T3X3"/>
<comment type="caution">
    <text evidence="1">The sequence shown here is derived from an EMBL/GenBank/DDBJ whole genome shotgun (WGS) entry which is preliminary data.</text>
</comment>
<protein>
    <submittedName>
        <fullName evidence="1">Uncharacterized protein</fullName>
    </submittedName>
</protein>
<dbReference type="OrthoDB" id="10553452at2759"/>
<organism evidence="1 2">
    <name type="scientific">Trichinella spiralis</name>
    <name type="common">Trichina worm</name>
    <dbReference type="NCBI Taxonomy" id="6334"/>
    <lineage>
        <taxon>Eukaryota</taxon>
        <taxon>Metazoa</taxon>
        <taxon>Ecdysozoa</taxon>
        <taxon>Nematoda</taxon>
        <taxon>Enoplea</taxon>
        <taxon>Dorylaimia</taxon>
        <taxon>Trichinellida</taxon>
        <taxon>Trichinellidae</taxon>
        <taxon>Trichinella</taxon>
    </lineage>
</organism>
<evidence type="ECO:0000313" key="2">
    <source>
        <dbReference type="Proteomes" id="UP000054776"/>
    </source>
</evidence>
<reference evidence="1 2" key="1">
    <citation type="submission" date="2015-01" db="EMBL/GenBank/DDBJ databases">
        <title>Evolution of Trichinella species and genotypes.</title>
        <authorList>
            <person name="Korhonen P.K."/>
            <person name="Edoardo P."/>
            <person name="Giuseppe L.R."/>
            <person name="Gasser R.B."/>
        </authorList>
    </citation>
    <scope>NUCLEOTIDE SEQUENCE [LARGE SCALE GENOMIC DNA]</scope>
    <source>
        <strain evidence="1">ISS3</strain>
    </source>
</reference>
<proteinExistence type="predicted"/>
<name>E5T3X3_TRISP</name>
<dbReference type="EMBL" id="JYDH01000093">
    <property type="protein sequence ID" value="KRY32751.1"/>
    <property type="molecule type" value="Genomic_DNA"/>
</dbReference>
<dbReference type="Proteomes" id="UP000054776">
    <property type="component" value="Unassembled WGS sequence"/>
</dbReference>
<dbReference type="HOGENOM" id="CLU_2888679_0_0_1"/>
<gene>
    <name evidence="1" type="ORF">T01_1256</name>
</gene>
<dbReference type="RefSeq" id="XP_003368234.1">
    <property type="nucleotide sequence ID" value="XM_003368186.1"/>
</dbReference>
<dbReference type="AlphaFoldDB" id="E5T3X3"/>
<keyword evidence="2" id="KW-1185">Reference proteome</keyword>
<sequence length="63" mass="7413">MSVSYIEKDNRRHMYREANFIKNPLKALQCYFNYCHFVTFLPFVQKAASVSVSKFNEISSGQK</sequence>
<accession>E5T3X3</accession>
<evidence type="ECO:0000313" key="1">
    <source>
        <dbReference type="EMBL" id="KRY32751.1"/>
    </source>
</evidence>